<dbReference type="RefSeq" id="WP_233695794.1">
    <property type="nucleotide sequence ID" value="NZ_JAJNBZ010000002.1"/>
</dbReference>
<feature type="transmembrane region" description="Helical" evidence="3">
    <location>
        <begin position="435"/>
        <end position="458"/>
    </location>
</feature>
<comment type="caution">
    <text evidence="4">The sequence shown here is derived from an EMBL/GenBank/DDBJ whole genome shotgun (WGS) entry which is preliminary data.</text>
</comment>
<keyword evidence="5" id="KW-1185">Reference proteome</keyword>
<dbReference type="EMBL" id="JAJNBZ010000002">
    <property type="protein sequence ID" value="MCE5168554.1"/>
    <property type="molecule type" value="Genomic_DNA"/>
</dbReference>
<accession>A0ABS8YBF4</accession>
<proteinExistence type="inferred from homology"/>
<dbReference type="InterPro" id="IPR004995">
    <property type="entry name" value="Spore_Ger"/>
</dbReference>
<keyword evidence="3" id="KW-0812">Transmembrane</keyword>
<evidence type="ECO:0000256" key="1">
    <source>
        <dbReference type="ARBA" id="ARBA00005278"/>
    </source>
</evidence>
<dbReference type="InterPro" id="IPR050768">
    <property type="entry name" value="UPF0353/GerABKA_families"/>
</dbReference>
<evidence type="ECO:0000313" key="5">
    <source>
        <dbReference type="Proteomes" id="UP001199916"/>
    </source>
</evidence>
<sequence length="517" mass="57206">MTRKGVIIVPSAMPLQEASDANMVWSSEGKENVKNLENIFHHCSDIVFFSFSFQGGQQASLIYVDGMVDNLQIDEHVIEPLVTRYEQDSEEDGVTVESVRRTLTAVKVKTHTTMQEVVELMLSGMTILIPHQSDTAFSIEAIQFDKRSVTEPDAESVVRGPRDGFVETMQSNTSLLRRRIRSPKLKIQPIKRGKLTHTTINLVYMEGLASEQLLEEVKRRLDNITLESILDSGYVEQCLEDNPYSPFPQLLTTERPDVASSHLLEGRVVILVDGSPVALIAPALWVSFLQSPEDYYERHFFGTIVRWLRYASIFVALLGPSIYVAVISYHQEMIPTALILTMAKARAQVPFPALVEALLMELMFEALREAGARLPKQVGSAVSIVGALVIGQAAISAGLVSAPMVMVVAITGVASFIVPHYNLGISVRLLRFPIILLSGFLGLIGTMMGFILLVTHLLTLKSFGVPYLTGVAPFRSSMMKDILIRQPVWVENMTKETDQMQNAEQSSDKANQGNGLG</sequence>
<name>A0ABS8YBF4_9BACL</name>
<feature type="transmembrane region" description="Helical" evidence="3">
    <location>
        <begin position="310"/>
        <end position="329"/>
    </location>
</feature>
<comment type="similarity">
    <text evidence="1">Belongs to the GerABKA family.</text>
</comment>
<evidence type="ECO:0000313" key="4">
    <source>
        <dbReference type="EMBL" id="MCE5168554.1"/>
    </source>
</evidence>
<evidence type="ECO:0000256" key="3">
    <source>
        <dbReference type="SAM" id="Phobius"/>
    </source>
</evidence>
<dbReference type="PIRSF" id="PIRSF005690">
    <property type="entry name" value="GerBA"/>
    <property type="match status" value="1"/>
</dbReference>
<keyword evidence="3" id="KW-1133">Transmembrane helix</keyword>
<keyword evidence="2 3" id="KW-0472">Membrane</keyword>
<feature type="transmembrane region" description="Helical" evidence="3">
    <location>
        <begin position="379"/>
        <end position="399"/>
    </location>
</feature>
<dbReference type="Proteomes" id="UP001199916">
    <property type="component" value="Unassembled WGS sequence"/>
</dbReference>
<gene>
    <name evidence="4" type="ORF">LQV63_04405</name>
</gene>
<dbReference type="PANTHER" id="PTHR22550">
    <property type="entry name" value="SPORE GERMINATION PROTEIN"/>
    <property type="match status" value="1"/>
</dbReference>
<organism evidence="4 5">
    <name type="scientific">Paenibacillus profundus</name>
    <dbReference type="NCBI Taxonomy" id="1173085"/>
    <lineage>
        <taxon>Bacteria</taxon>
        <taxon>Bacillati</taxon>
        <taxon>Bacillota</taxon>
        <taxon>Bacilli</taxon>
        <taxon>Bacillales</taxon>
        <taxon>Paenibacillaceae</taxon>
        <taxon>Paenibacillus</taxon>
    </lineage>
</organism>
<feature type="transmembrane region" description="Helical" evidence="3">
    <location>
        <begin position="405"/>
        <end position="423"/>
    </location>
</feature>
<dbReference type="Pfam" id="PF03323">
    <property type="entry name" value="GerA"/>
    <property type="match status" value="1"/>
</dbReference>
<reference evidence="4 5" key="1">
    <citation type="submission" date="2021-11" db="EMBL/GenBank/DDBJ databases">
        <title>Draft genome sequence of Paenibacillus profundus YoMME, a new Gram-positive bacteria with exoelectrogenic properties.</title>
        <authorList>
            <person name="Hubenova Y."/>
            <person name="Hubenova E."/>
            <person name="Manasiev Y."/>
            <person name="Peykov S."/>
            <person name="Mitov M."/>
        </authorList>
    </citation>
    <scope>NUCLEOTIDE SEQUENCE [LARGE SCALE GENOMIC DNA]</scope>
    <source>
        <strain evidence="4 5">YoMME</strain>
    </source>
</reference>
<protein>
    <submittedName>
        <fullName evidence="4">Spore germination protein</fullName>
    </submittedName>
</protein>
<dbReference type="PANTHER" id="PTHR22550:SF5">
    <property type="entry name" value="LEUCINE ZIPPER PROTEIN 4"/>
    <property type="match status" value="1"/>
</dbReference>
<evidence type="ECO:0000256" key="2">
    <source>
        <dbReference type="ARBA" id="ARBA00023136"/>
    </source>
</evidence>